<feature type="compositionally biased region" description="Basic residues" evidence="1">
    <location>
        <begin position="126"/>
        <end position="135"/>
    </location>
</feature>
<sequence>MFLPWFSKNTIPLGTDGHGSLSEQSDGAFTLSVSSVSEELTMDTAVTRPYRSNTASHVFPVDEDVHGVVTAPLHTHAVPDLRNRDVLVEFYELKVQHAVATDLRAAEQPGDLGAQLREGGGEARQRAGRQLRRGQRGQADVQRTAPLLIHLVNPHLQRAEET</sequence>
<feature type="region of interest" description="Disordered" evidence="1">
    <location>
        <begin position="112"/>
        <end position="142"/>
    </location>
</feature>
<evidence type="ECO:0000256" key="1">
    <source>
        <dbReference type="SAM" id="MobiDB-lite"/>
    </source>
</evidence>
<dbReference type="Proteomes" id="UP000314294">
    <property type="component" value="Unassembled WGS sequence"/>
</dbReference>
<proteinExistence type="predicted"/>
<name>A0A4Z2HSH5_9TELE</name>
<reference evidence="2 3" key="1">
    <citation type="submission" date="2019-03" db="EMBL/GenBank/DDBJ databases">
        <title>First draft genome of Liparis tanakae, snailfish: a comprehensive survey of snailfish specific genes.</title>
        <authorList>
            <person name="Kim W."/>
            <person name="Song I."/>
            <person name="Jeong J.-H."/>
            <person name="Kim D."/>
            <person name="Kim S."/>
            <person name="Ryu S."/>
            <person name="Song J.Y."/>
            <person name="Lee S.K."/>
        </authorList>
    </citation>
    <scope>NUCLEOTIDE SEQUENCE [LARGE SCALE GENOMIC DNA]</scope>
    <source>
        <tissue evidence="2">Muscle</tissue>
    </source>
</reference>
<evidence type="ECO:0000313" key="2">
    <source>
        <dbReference type="EMBL" id="TNN67933.1"/>
    </source>
</evidence>
<organism evidence="2 3">
    <name type="scientific">Liparis tanakae</name>
    <name type="common">Tanaka's snailfish</name>
    <dbReference type="NCBI Taxonomy" id="230148"/>
    <lineage>
        <taxon>Eukaryota</taxon>
        <taxon>Metazoa</taxon>
        <taxon>Chordata</taxon>
        <taxon>Craniata</taxon>
        <taxon>Vertebrata</taxon>
        <taxon>Euteleostomi</taxon>
        <taxon>Actinopterygii</taxon>
        <taxon>Neopterygii</taxon>
        <taxon>Teleostei</taxon>
        <taxon>Neoteleostei</taxon>
        <taxon>Acanthomorphata</taxon>
        <taxon>Eupercaria</taxon>
        <taxon>Perciformes</taxon>
        <taxon>Cottioidei</taxon>
        <taxon>Cottales</taxon>
        <taxon>Liparidae</taxon>
        <taxon>Liparis</taxon>
    </lineage>
</organism>
<evidence type="ECO:0000313" key="3">
    <source>
        <dbReference type="Proteomes" id="UP000314294"/>
    </source>
</evidence>
<dbReference type="AlphaFoldDB" id="A0A4Z2HSH5"/>
<keyword evidence="3" id="KW-1185">Reference proteome</keyword>
<dbReference type="EMBL" id="SRLO01000197">
    <property type="protein sequence ID" value="TNN67933.1"/>
    <property type="molecule type" value="Genomic_DNA"/>
</dbReference>
<protein>
    <submittedName>
        <fullName evidence="2">Uncharacterized protein</fullName>
    </submittedName>
</protein>
<accession>A0A4Z2HSH5</accession>
<comment type="caution">
    <text evidence="2">The sequence shown here is derived from an EMBL/GenBank/DDBJ whole genome shotgun (WGS) entry which is preliminary data.</text>
</comment>
<gene>
    <name evidence="2" type="ORF">EYF80_021902</name>
</gene>